<evidence type="ECO:0000256" key="9">
    <source>
        <dbReference type="ARBA" id="ARBA00022984"/>
    </source>
</evidence>
<evidence type="ECO:0000259" key="15">
    <source>
        <dbReference type="Pfam" id="PF02875"/>
    </source>
</evidence>
<dbReference type="HAMAP" id="MF_00208">
    <property type="entry name" value="MurE"/>
    <property type="match status" value="1"/>
</dbReference>
<dbReference type="Gene3D" id="3.40.1190.10">
    <property type="entry name" value="Mur-like, catalytic domain"/>
    <property type="match status" value="1"/>
</dbReference>
<comment type="catalytic activity">
    <reaction evidence="12">
        <text>UDP-N-acetyl-alpha-D-muramoyl-L-alanyl-D-glutamate + meso-2,6-diaminopimelate + ATP = UDP-N-acetyl-alpha-D-muramoyl-L-alanyl-gamma-D-glutamyl-meso-2,6-diaminopimelate + ADP + phosphate + H(+)</text>
        <dbReference type="Rhea" id="RHEA:23676"/>
        <dbReference type="ChEBI" id="CHEBI:15378"/>
        <dbReference type="ChEBI" id="CHEBI:30616"/>
        <dbReference type="ChEBI" id="CHEBI:43474"/>
        <dbReference type="ChEBI" id="CHEBI:57791"/>
        <dbReference type="ChEBI" id="CHEBI:83900"/>
        <dbReference type="ChEBI" id="CHEBI:83905"/>
        <dbReference type="ChEBI" id="CHEBI:456216"/>
        <dbReference type="EC" id="6.3.2.13"/>
    </reaction>
</comment>
<evidence type="ECO:0000256" key="12">
    <source>
        <dbReference type="HAMAP-Rule" id="MF_00208"/>
    </source>
</evidence>
<evidence type="ECO:0000256" key="8">
    <source>
        <dbReference type="ARBA" id="ARBA00022960"/>
    </source>
</evidence>
<comment type="pathway">
    <text evidence="1 12 13">Cell wall biogenesis; peptidoglycan biosynthesis.</text>
</comment>
<proteinExistence type="inferred from homology"/>
<dbReference type="InterPro" id="IPR004101">
    <property type="entry name" value="Mur_ligase_C"/>
</dbReference>
<feature type="binding site" evidence="12">
    <location>
        <position position="480"/>
    </location>
    <ligand>
        <name>meso-2,6-diaminopimelate</name>
        <dbReference type="ChEBI" id="CHEBI:57791"/>
    </ligand>
</feature>
<feature type="binding site" evidence="12">
    <location>
        <position position="214"/>
    </location>
    <ligand>
        <name>UDP-N-acetyl-alpha-D-muramoyl-L-alanyl-D-glutamate</name>
        <dbReference type="ChEBI" id="CHEBI:83900"/>
    </ligand>
</feature>
<protein>
    <recommendedName>
        <fullName evidence="12">UDP-N-acetylmuramoyl-L-alanyl-D-glutamate--2,6-diaminopimelate ligase</fullName>
        <ecNumber evidence="12">6.3.2.13</ecNumber>
    </recommendedName>
    <alternativeName>
        <fullName evidence="12">Meso-A2pm-adding enzyme</fullName>
    </alternativeName>
    <alternativeName>
        <fullName evidence="12">Meso-diaminopimelate-adding enzyme</fullName>
    </alternativeName>
    <alternativeName>
        <fullName evidence="12">UDP-MurNAc-L-Ala-D-Glu:meso-diaminopimelate ligase</fullName>
    </alternativeName>
    <alternativeName>
        <fullName evidence="12">UDP-MurNAc-tripeptide synthetase</fullName>
    </alternativeName>
    <alternativeName>
        <fullName evidence="12">UDP-N-acetylmuramyl-tripeptide synthetase</fullName>
    </alternativeName>
</protein>
<keyword evidence="10 12" id="KW-0131">Cell cycle</keyword>
<evidence type="ECO:0000256" key="5">
    <source>
        <dbReference type="ARBA" id="ARBA00022618"/>
    </source>
</evidence>
<comment type="function">
    <text evidence="12">Catalyzes the addition of meso-diaminopimelic acid to the nucleotide precursor UDP-N-acetylmuramoyl-L-alanyl-D-glutamate (UMAG) in the biosynthesis of bacterial cell-wall peptidoglycan.</text>
</comment>
<evidence type="ECO:0000259" key="14">
    <source>
        <dbReference type="Pfam" id="PF01225"/>
    </source>
</evidence>
<evidence type="ECO:0000256" key="7">
    <source>
        <dbReference type="ARBA" id="ARBA00022840"/>
    </source>
</evidence>
<dbReference type="SUPFAM" id="SSF53623">
    <property type="entry name" value="MurD-like peptide ligases, catalytic domain"/>
    <property type="match status" value="1"/>
</dbReference>
<keyword evidence="9 12" id="KW-0573">Peptidoglycan synthesis</keyword>
<dbReference type="GO" id="GO:0004326">
    <property type="term" value="F:tetrahydrofolylpolyglutamate synthase activity"/>
    <property type="evidence" value="ECO:0007669"/>
    <property type="project" value="InterPro"/>
</dbReference>
<feature type="binding site" evidence="12">
    <location>
        <begin position="179"/>
        <end position="180"/>
    </location>
    <ligand>
        <name>UDP-N-acetyl-alpha-D-muramoyl-L-alanyl-D-glutamate</name>
        <dbReference type="ChEBI" id="CHEBI:83900"/>
    </ligand>
</feature>
<evidence type="ECO:0000313" key="17">
    <source>
        <dbReference type="EMBL" id="RGE85718.1"/>
    </source>
</evidence>
<dbReference type="GO" id="GO:0051301">
    <property type="term" value="P:cell division"/>
    <property type="evidence" value="ECO:0007669"/>
    <property type="project" value="UniProtKB-KW"/>
</dbReference>
<dbReference type="InterPro" id="IPR005761">
    <property type="entry name" value="UDP-N-AcMur-Glu-dNH2Pim_ligase"/>
</dbReference>
<feature type="domain" description="Mur ligase N-terminal catalytic" evidence="14">
    <location>
        <begin position="41"/>
        <end position="121"/>
    </location>
</feature>
<feature type="short sequence motif" description="Meso-diaminopimelate recognition motif" evidence="12">
    <location>
        <begin position="428"/>
        <end position="431"/>
    </location>
</feature>
<dbReference type="InterPro" id="IPR000713">
    <property type="entry name" value="Mur_ligase_N"/>
</dbReference>
<dbReference type="PANTHER" id="PTHR23135">
    <property type="entry name" value="MUR LIGASE FAMILY MEMBER"/>
    <property type="match status" value="1"/>
</dbReference>
<gene>
    <name evidence="12" type="primary">murE</name>
    <name evidence="17" type="ORF">DW016_12055</name>
</gene>
<dbReference type="PROSITE" id="PS01011">
    <property type="entry name" value="FOLYLPOLYGLU_SYNT_1"/>
    <property type="match status" value="1"/>
</dbReference>
<dbReference type="Gene3D" id="3.90.190.20">
    <property type="entry name" value="Mur ligase, C-terminal domain"/>
    <property type="match status" value="1"/>
</dbReference>
<dbReference type="GO" id="GO:0008765">
    <property type="term" value="F:UDP-N-acetylmuramoylalanyl-D-glutamate-2,6-diaminopimelate ligase activity"/>
    <property type="evidence" value="ECO:0007669"/>
    <property type="project" value="UniProtKB-UniRule"/>
</dbReference>
<evidence type="ECO:0000256" key="1">
    <source>
        <dbReference type="ARBA" id="ARBA00004752"/>
    </source>
</evidence>
<comment type="similarity">
    <text evidence="2 12">Belongs to the MurCDEF family. MurE subfamily.</text>
</comment>
<dbReference type="Pfam" id="PF01225">
    <property type="entry name" value="Mur_ligase"/>
    <property type="match status" value="1"/>
</dbReference>
<dbReference type="GO" id="GO:0071555">
    <property type="term" value="P:cell wall organization"/>
    <property type="evidence" value="ECO:0007669"/>
    <property type="project" value="UniProtKB-KW"/>
</dbReference>
<dbReference type="GO" id="GO:0000287">
    <property type="term" value="F:magnesium ion binding"/>
    <property type="evidence" value="ECO:0007669"/>
    <property type="project" value="UniProtKB-UniRule"/>
</dbReference>
<evidence type="ECO:0000313" key="18">
    <source>
        <dbReference type="Proteomes" id="UP000261080"/>
    </source>
</evidence>
<comment type="PTM">
    <text evidence="12">Carboxylation is probably crucial for Mg(2+) binding and, consequently, for the gamma-phosphate positioning of ATP.</text>
</comment>
<keyword evidence="4 12" id="KW-0436">Ligase</keyword>
<evidence type="ECO:0000256" key="10">
    <source>
        <dbReference type="ARBA" id="ARBA00023306"/>
    </source>
</evidence>
<keyword evidence="11 12" id="KW-0961">Cell wall biogenesis/degradation</keyword>
<dbReference type="AlphaFoldDB" id="A0A3E3K038"/>
<evidence type="ECO:0000256" key="6">
    <source>
        <dbReference type="ARBA" id="ARBA00022741"/>
    </source>
</evidence>
<evidence type="ECO:0000259" key="16">
    <source>
        <dbReference type="Pfam" id="PF08245"/>
    </source>
</evidence>
<dbReference type="NCBIfam" id="TIGR01085">
    <property type="entry name" value="murE"/>
    <property type="match status" value="1"/>
</dbReference>
<feature type="binding site" evidence="12">
    <location>
        <begin position="428"/>
        <end position="431"/>
    </location>
    <ligand>
        <name>meso-2,6-diaminopimelate</name>
        <dbReference type="ChEBI" id="CHEBI:57791"/>
    </ligand>
</feature>
<keyword evidence="7 12" id="KW-0067">ATP-binding</keyword>
<dbReference type="GO" id="GO:0005737">
    <property type="term" value="C:cytoplasm"/>
    <property type="evidence" value="ECO:0007669"/>
    <property type="project" value="UniProtKB-SubCell"/>
</dbReference>
<dbReference type="Proteomes" id="UP000261080">
    <property type="component" value="Unassembled WGS sequence"/>
</dbReference>
<feature type="binding site" evidence="12">
    <location>
        <position position="484"/>
    </location>
    <ligand>
        <name>meso-2,6-diaminopimelate</name>
        <dbReference type="ChEBI" id="CHEBI:57791"/>
    </ligand>
</feature>
<keyword evidence="8 12" id="KW-0133">Cell shape</keyword>
<reference evidence="17 18" key="1">
    <citation type="submission" date="2018-08" db="EMBL/GenBank/DDBJ databases">
        <title>A genome reference for cultivated species of the human gut microbiota.</title>
        <authorList>
            <person name="Zou Y."/>
            <person name="Xue W."/>
            <person name="Luo G."/>
        </authorList>
    </citation>
    <scope>NUCLEOTIDE SEQUENCE [LARGE SCALE GENOMIC DNA]</scope>
    <source>
        <strain evidence="17 18">AF37-2AT</strain>
    </source>
</reference>
<dbReference type="NCBIfam" id="NF001126">
    <property type="entry name" value="PRK00139.1-4"/>
    <property type="match status" value="1"/>
</dbReference>
<dbReference type="SUPFAM" id="SSF63418">
    <property type="entry name" value="MurE/MurF N-terminal domain"/>
    <property type="match status" value="1"/>
</dbReference>
<dbReference type="UniPathway" id="UPA00219"/>
<evidence type="ECO:0000256" key="3">
    <source>
        <dbReference type="ARBA" id="ARBA00022490"/>
    </source>
</evidence>
<accession>A0A3E3K038</accession>
<keyword evidence="18" id="KW-1185">Reference proteome</keyword>
<name>A0A3E3K038_9FIRM</name>
<comment type="caution">
    <text evidence="17">The sequence shown here is derived from an EMBL/GenBank/DDBJ whole genome shotgun (WGS) entry which is preliminary data.</text>
</comment>
<organism evidence="17 18">
    <name type="scientific">Sellimonas intestinalis</name>
    <dbReference type="NCBI Taxonomy" id="1653434"/>
    <lineage>
        <taxon>Bacteria</taxon>
        <taxon>Bacillati</taxon>
        <taxon>Bacillota</taxon>
        <taxon>Clostridia</taxon>
        <taxon>Lachnospirales</taxon>
        <taxon>Lachnospiraceae</taxon>
        <taxon>Sellimonas</taxon>
    </lineage>
</organism>
<keyword evidence="5 12" id="KW-0132">Cell division</keyword>
<dbReference type="Pfam" id="PF08245">
    <property type="entry name" value="Mur_ligase_M"/>
    <property type="match status" value="1"/>
</dbReference>
<feature type="domain" description="Mur ligase C-terminal" evidence="15">
    <location>
        <begin position="355"/>
        <end position="482"/>
    </location>
</feature>
<dbReference type="Pfam" id="PF02875">
    <property type="entry name" value="Mur_ligase_C"/>
    <property type="match status" value="1"/>
</dbReference>
<keyword evidence="6 12" id="KW-0547">Nucleotide-binding</keyword>
<feature type="modified residue" description="N6-carboxylysine" evidence="12">
    <location>
        <position position="248"/>
    </location>
</feature>
<dbReference type="PANTHER" id="PTHR23135:SF4">
    <property type="entry name" value="UDP-N-ACETYLMURAMOYL-L-ALANYL-D-GLUTAMATE--2,6-DIAMINOPIMELATE LIGASE MURE HOMOLOG, CHLOROPLASTIC"/>
    <property type="match status" value="1"/>
</dbReference>
<comment type="cofactor">
    <cofactor evidence="12">
        <name>Mg(2+)</name>
        <dbReference type="ChEBI" id="CHEBI:18420"/>
    </cofactor>
</comment>
<dbReference type="InterPro" id="IPR018109">
    <property type="entry name" value="Folylpolyglutamate_synth_CS"/>
</dbReference>
<evidence type="ECO:0000256" key="2">
    <source>
        <dbReference type="ARBA" id="ARBA00005898"/>
    </source>
</evidence>
<dbReference type="EMBL" id="QVLX01000007">
    <property type="protein sequence ID" value="RGE85718.1"/>
    <property type="molecule type" value="Genomic_DNA"/>
</dbReference>
<evidence type="ECO:0000256" key="13">
    <source>
        <dbReference type="RuleBase" id="RU004135"/>
    </source>
</evidence>
<dbReference type="InterPro" id="IPR036565">
    <property type="entry name" value="Mur-like_cat_sf"/>
</dbReference>
<evidence type="ECO:0000256" key="4">
    <source>
        <dbReference type="ARBA" id="ARBA00022598"/>
    </source>
</evidence>
<evidence type="ECO:0000256" key="11">
    <source>
        <dbReference type="ARBA" id="ARBA00023316"/>
    </source>
</evidence>
<dbReference type="Gene3D" id="3.40.1390.10">
    <property type="entry name" value="MurE/MurF, N-terminal domain"/>
    <property type="match status" value="1"/>
</dbReference>
<feature type="domain" description="Mur ligase central" evidence="16">
    <location>
        <begin position="135"/>
        <end position="334"/>
    </location>
</feature>
<dbReference type="SUPFAM" id="SSF53244">
    <property type="entry name" value="MurD-like peptide ligases, peptide-binding domain"/>
    <property type="match status" value="1"/>
</dbReference>
<dbReference type="GO" id="GO:0009252">
    <property type="term" value="P:peptidoglycan biosynthetic process"/>
    <property type="evidence" value="ECO:0007669"/>
    <property type="project" value="UniProtKB-UniRule"/>
</dbReference>
<dbReference type="InterPro" id="IPR036615">
    <property type="entry name" value="Mur_ligase_C_dom_sf"/>
</dbReference>
<comment type="caution">
    <text evidence="12">Lacks conserved residue(s) required for the propagation of feature annotation.</text>
</comment>
<comment type="subcellular location">
    <subcellularLocation>
        <location evidence="12 13">Cytoplasm</location>
    </subcellularLocation>
</comment>
<feature type="binding site" evidence="12">
    <location>
        <position position="49"/>
    </location>
    <ligand>
        <name>UDP-N-acetyl-alpha-D-muramoyl-L-alanyl-D-glutamate</name>
        <dbReference type="ChEBI" id="CHEBI:83900"/>
    </ligand>
</feature>
<dbReference type="InterPro" id="IPR013221">
    <property type="entry name" value="Mur_ligase_cen"/>
</dbReference>
<dbReference type="EC" id="6.3.2.13" evidence="12"/>
<keyword evidence="12" id="KW-0460">Magnesium</keyword>
<dbReference type="GO" id="GO:0005524">
    <property type="term" value="F:ATP binding"/>
    <property type="evidence" value="ECO:0007669"/>
    <property type="project" value="UniProtKB-UniRule"/>
</dbReference>
<keyword evidence="3 12" id="KW-0963">Cytoplasm</keyword>
<feature type="binding site" evidence="12">
    <location>
        <begin position="137"/>
        <end position="143"/>
    </location>
    <ligand>
        <name>ATP</name>
        <dbReference type="ChEBI" id="CHEBI:30616"/>
    </ligand>
</feature>
<feature type="binding site" evidence="12">
    <location>
        <position position="206"/>
    </location>
    <ligand>
        <name>UDP-N-acetyl-alpha-D-muramoyl-L-alanyl-D-glutamate</name>
        <dbReference type="ChEBI" id="CHEBI:83900"/>
    </ligand>
</feature>
<dbReference type="InterPro" id="IPR035911">
    <property type="entry name" value="MurE/MurF_N"/>
</dbReference>
<feature type="binding site" evidence="12">
    <location>
        <position position="404"/>
    </location>
    <ligand>
        <name>meso-2,6-diaminopimelate</name>
        <dbReference type="ChEBI" id="CHEBI:57791"/>
    </ligand>
</feature>
<sequence>MITYIDSKNCQKVCRLMRVSELLGALSYEPFAKCMHFPEREIHGICIDSRECREGTVFVCIRGSLCNGSRYAREALRRGARLLVAAKEERETIGEILGEFPECEGILVDDEREAAALLAARYEGEPSKTMTMIGVTGTKGKTTTVCMIRKILEDFGIRTGMIGTVGQFDGVRKEQAEHTTPDAVTLQRLLGRMRQNGCRVCVMEVSSQALKLKRTCGICFDLGVFLNLGEDHIGKLEHASREEYLACKRKLFLQSREGLGNGDDPATERIFSGTGCPYGTFGIRQGEIRAEHIQAEGFVQGHPGVEFDVCKVHVAIPAPGRFTVYNALAAMAVCARCHVPWETASASLADFQVRGRMQFLHIPGGAEAVIDYAHNAMSLQSALETLKGYHPTRLITVFGCGGQRARERRFQMGEVSGRLSDLTILTSDNPRWEDPEAIINDIETGVRKTGGAYLRIVDRREAVFRAVQMAGPGDLVVIAGKGHETTQEIQGRLYHMDEQELVEEACTQKLL</sequence>
<dbReference type="GO" id="GO:0008360">
    <property type="term" value="P:regulation of cell shape"/>
    <property type="evidence" value="ECO:0007669"/>
    <property type="project" value="UniProtKB-KW"/>
</dbReference>